<dbReference type="PIRSF" id="PIRSF006402">
    <property type="entry name" value="UCP006402_thioredoxin"/>
    <property type="match status" value="1"/>
</dbReference>
<reference evidence="4" key="1">
    <citation type="submission" date="2016-04" db="UniProtKB">
        <authorList>
            <consortium name="WormBaseParasite"/>
        </authorList>
    </citation>
    <scope>IDENTIFICATION</scope>
</reference>
<dbReference type="Proteomes" id="UP000267027">
    <property type="component" value="Unassembled WGS sequence"/>
</dbReference>
<dbReference type="InterPro" id="IPR004879">
    <property type="entry name" value="Ssp411-like_TRX"/>
</dbReference>
<dbReference type="InterPro" id="IPR024705">
    <property type="entry name" value="Ssp411"/>
</dbReference>
<name>A0A158PG53_ANGCS</name>
<dbReference type="SUPFAM" id="SSF48208">
    <property type="entry name" value="Six-hairpin glycosidases"/>
    <property type="match status" value="1"/>
</dbReference>
<dbReference type="GO" id="GO:0005975">
    <property type="term" value="P:carbohydrate metabolic process"/>
    <property type="evidence" value="ECO:0007669"/>
    <property type="project" value="InterPro"/>
</dbReference>
<evidence type="ECO:0000313" key="3">
    <source>
        <dbReference type="Proteomes" id="UP000267027"/>
    </source>
</evidence>
<proteinExistence type="predicted"/>
<dbReference type="CDD" id="cd02955">
    <property type="entry name" value="SSP411"/>
    <property type="match status" value="1"/>
</dbReference>
<organism evidence="4">
    <name type="scientific">Angiostrongylus costaricensis</name>
    <name type="common">Nematode worm</name>
    <dbReference type="NCBI Taxonomy" id="334426"/>
    <lineage>
        <taxon>Eukaryota</taxon>
        <taxon>Metazoa</taxon>
        <taxon>Ecdysozoa</taxon>
        <taxon>Nematoda</taxon>
        <taxon>Chromadorea</taxon>
        <taxon>Rhabditida</taxon>
        <taxon>Rhabditina</taxon>
        <taxon>Rhabditomorpha</taxon>
        <taxon>Strongyloidea</taxon>
        <taxon>Metastrongylidae</taxon>
        <taxon>Angiostrongylus</taxon>
    </lineage>
</organism>
<protein>
    <submittedName>
        <fullName evidence="4">Thioredox_DsbH domain-containing protein</fullName>
    </submittedName>
</protein>
<dbReference type="InterPro" id="IPR036249">
    <property type="entry name" value="Thioredoxin-like_sf"/>
</dbReference>
<dbReference type="OrthoDB" id="1923667at2759"/>
<keyword evidence="3" id="KW-1185">Reference proteome</keyword>
<reference evidence="2 3" key="2">
    <citation type="submission" date="2018-11" db="EMBL/GenBank/DDBJ databases">
        <authorList>
            <consortium name="Pathogen Informatics"/>
        </authorList>
    </citation>
    <scope>NUCLEOTIDE SEQUENCE [LARGE SCALE GENOMIC DNA]</scope>
    <source>
        <strain evidence="2 3">Costa Rica</strain>
    </source>
</reference>
<dbReference type="OMA" id="PFYFGTY"/>
<gene>
    <name evidence="2" type="ORF">ACOC_LOCUS4829</name>
</gene>
<dbReference type="PANTHER" id="PTHR42899">
    <property type="entry name" value="SPERMATOGENESIS-ASSOCIATED PROTEIN 20"/>
    <property type="match status" value="1"/>
</dbReference>
<dbReference type="PANTHER" id="PTHR42899:SF1">
    <property type="entry name" value="SPERMATOGENESIS-ASSOCIATED PROTEIN 20"/>
    <property type="match status" value="1"/>
</dbReference>
<dbReference type="Gene3D" id="3.40.30.10">
    <property type="entry name" value="Glutaredoxin"/>
    <property type="match status" value="1"/>
</dbReference>
<evidence type="ECO:0000259" key="1">
    <source>
        <dbReference type="Pfam" id="PF03190"/>
    </source>
</evidence>
<sequence length="650" mass="73320">MSTGKRLTNKLAGERSPYLLQHQHNPIEWYPWGLEAFSKAKELNRPIFLSIGYSTCHWCHVMEKESFENEEIARILNSNFVSIKVDREERPDVDKLYMSFIQVTTTGSGGWPMTVFLTPDLDPITGGTYFPPCDSFGSLGLPSLVIRSERIEMNVRQEISVLQPQREAPPIETVAKSAMQYKASAFDKAHGGFGRAPKFPKPCDLEFLINHFCWTKENSEKDLCRHMLDVTLNAMSMGGIHDHVGKGFHRYSVDAEWHVPHFEKMLYDQAQLLGVYADYSRLFGGKFIDVVEDIAQYMEECLSHKDGGFYSAEDADSLPNESSLEKKEGAFCVWKMSEVSQLLKDLKIGGNGAVDIFCQYYGVKEEGNVSRHKDPHGELKEQNVLCILQSHEDYAKHLGIDSDLLNAGILKAKSILAEARSRRPRPHLDTKMVTAWQGLALTGLAKAAMTSSRFDFVERAVKAVDFVKRFVISEDGQLLRCAYRGHEGNVEIPLVKKALYFVVAYQISLLSLSSGGRPRIVEVKRVGLKDEKFWDIEKETGYYIGGVHGDLKVRVMEDQDGAEPCTNSVAVGNLIRLYEYFNTKGYKNKAEKIIEAYNSFITERCSVYLDMLTVKTPTVFVCADFTCGPPITTLDTLKVEMKRLAASLDH</sequence>
<dbReference type="Pfam" id="PF03190">
    <property type="entry name" value="Thioredox_DsbH"/>
    <property type="match status" value="1"/>
</dbReference>
<dbReference type="STRING" id="334426.A0A158PG53"/>
<evidence type="ECO:0000313" key="2">
    <source>
        <dbReference type="EMBL" id="VDM56414.1"/>
    </source>
</evidence>
<dbReference type="WBParaSite" id="ACOC_0000482801-mRNA-1">
    <property type="protein sequence ID" value="ACOC_0000482801-mRNA-1"/>
    <property type="gene ID" value="ACOC_0000482801"/>
</dbReference>
<dbReference type="InterPro" id="IPR008928">
    <property type="entry name" value="6-hairpin_glycosidase_sf"/>
</dbReference>
<dbReference type="SUPFAM" id="SSF52833">
    <property type="entry name" value="Thioredoxin-like"/>
    <property type="match status" value="1"/>
</dbReference>
<dbReference type="EMBL" id="UYYA01003832">
    <property type="protein sequence ID" value="VDM56414.1"/>
    <property type="molecule type" value="Genomic_DNA"/>
</dbReference>
<dbReference type="AlphaFoldDB" id="A0A158PG53"/>
<evidence type="ECO:0000313" key="4">
    <source>
        <dbReference type="WBParaSite" id="ACOC_0000482801-mRNA-1"/>
    </source>
</evidence>
<feature type="domain" description="Spermatogenesis-associated protein 20-like TRX" evidence="1">
    <location>
        <begin position="8"/>
        <end position="158"/>
    </location>
</feature>
<accession>A0A158PG53</accession>